<dbReference type="Proteomes" id="UP000886523">
    <property type="component" value="Unassembled WGS sequence"/>
</dbReference>
<comment type="caution">
    <text evidence="2">The sequence shown here is derived from an EMBL/GenBank/DDBJ whole genome shotgun (WGS) entry which is preliminary data.</text>
</comment>
<dbReference type="InterPro" id="IPR001810">
    <property type="entry name" value="F-box_dom"/>
</dbReference>
<proteinExistence type="predicted"/>
<dbReference type="OrthoDB" id="2745718at2759"/>
<organism evidence="2 3">
    <name type="scientific">Hydnum rufescens UP504</name>
    <dbReference type="NCBI Taxonomy" id="1448309"/>
    <lineage>
        <taxon>Eukaryota</taxon>
        <taxon>Fungi</taxon>
        <taxon>Dikarya</taxon>
        <taxon>Basidiomycota</taxon>
        <taxon>Agaricomycotina</taxon>
        <taxon>Agaricomycetes</taxon>
        <taxon>Cantharellales</taxon>
        <taxon>Hydnaceae</taxon>
        <taxon>Hydnum</taxon>
    </lineage>
</organism>
<evidence type="ECO:0000259" key="1">
    <source>
        <dbReference type="PROSITE" id="PS50181"/>
    </source>
</evidence>
<dbReference type="AlphaFoldDB" id="A0A9P6AV57"/>
<dbReference type="InterPro" id="IPR036047">
    <property type="entry name" value="F-box-like_dom_sf"/>
</dbReference>
<dbReference type="EMBL" id="MU128986">
    <property type="protein sequence ID" value="KAF9512480.1"/>
    <property type="molecule type" value="Genomic_DNA"/>
</dbReference>
<dbReference type="Gene3D" id="1.20.1280.50">
    <property type="match status" value="1"/>
</dbReference>
<evidence type="ECO:0000313" key="3">
    <source>
        <dbReference type="Proteomes" id="UP000886523"/>
    </source>
</evidence>
<dbReference type="CDD" id="cd09917">
    <property type="entry name" value="F-box_SF"/>
    <property type="match status" value="1"/>
</dbReference>
<dbReference type="PROSITE" id="PS50181">
    <property type="entry name" value="FBOX"/>
    <property type="match status" value="1"/>
</dbReference>
<keyword evidence="3" id="KW-1185">Reference proteome</keyword>
<dbReference type="SUPFAM" id="SSF81383">
    <property type="entry name" value="F-box domain"/>
    <property type="match status" value="1"/>
</dbReference>
<name>A0A9P6AV57_9AGAM</name>
<evidence type="ECO:0000313" key="2">
    <source>
        <dbReference type="EMBL" id="KAF9512480.1"/>
    </source>
</evidence>
<gene>
    <name evidence="2" type="ORF">BS47DRAFT_1382975</name>
</gene>
<protein>
    <recommendedName>
        <fullName evidence="1">F-box domain-containing protein</fullName>
    </recommendedName>
</protein>
<accession>A0A9P6AV57</accession>
<sequence length="642" mass="71913">MDCQGTPAKGDDMKWWRRRRRDTINNMMYSYGLLKYLSSSSGGVREGGRRGVGDGGVTSDAGCKLGVKDDDPEELIETAMIVALVYLCADGGVLNRPGVFRWKVEMGDLQGGYPLHETMSANRLGLFALPPEILIHIFGLLEGRQIARCGTVCSYFKHVIEGSILLQYFVKLDMFGYTDVSESVDAPGIPATRLNQLESHIDAWNNLDWVESHVDAPPRDGISNAFGVLCQGIFAMFDSKRVYCIQLPHLVRGTLFRRWTLDGFAFPVDQIEIDPCNNLLLVLSREYLHPDPGVIVHFHLRTLSDNTPHPRAVSHILASIRTGAGVPQVRTMGRLLGVAVCFPFKPRLEIWNWMTGQKMTVLDVKDDDDPHSYRTFEFLSATSIVVVRAVALEVYQIRIETPGARPVHTASLCMPYPHLNDYCVTPRVTASPRLSQCIDHGNLSDCSPFPSPSFPLAEDNYYLSIHWNEYDSASRAWAQFHVPLSSLRCSSMDGDALEIPWETWSKGFCSQNGAGGECKMSGGRLIYFPSSFGRRPHPYVSLFDLNRSRAGKLSRPSPDPRTDYARSQAIKLDLRPGEIRMERPHPAHLTSRSFTVDDSLYAPRVACDDEHIVFWGSRRMAADGDEDEDSVLAHKLIILTMR</sequence>
<feature type="domain" description="F-box" evidence="1">
    <location>
        <begin position="123"/>
        <end position="172"/>
    </location>
</feature>
<reference evidence="2" key="1">
    <citation type="journal article" date="2020" name="Nat. Commun.">
        <title>Large-scale genome sequencing of mycorrhizal fungi provides insights into the early evolution of symbiotic traits.</title>
        <authorList>
            <person name="Miyauchi S."/>
            <person name="Kiss E."/>
            <person name="Kuo A."/>
            <person name="Drula E."/>
            <person name="Kohler A."/>
            <person name="Sanchez-Garcia M."/>
            <person name="Morin E."/>
            <person name="Andreopoulos B."/>
            <person name="Barry K.W."/>
            <person name="Bonito G."/>
            <person name="Buee M."/>
            <person name="Carver A."/>
            <person name="Chen C."/>
            <person name="Cichocki N."/>
            <person name="Clum A."/>
            <person name="Culley D."/>
            <person name="Crous P.W."/>
            <person name="Fauchery L."/>
            <person name="Girlanda M."/>
            <person name="Hayes R.D."/>
            <person name="Keri Z."/>
            <person name="LaButti K."/>
            <person name="Lipzen A."/>
            <person name="Lombard V."/>
            <person name="Magnuson J."/>
            <person name="Maillard F."/>
            <person name="Murat C."/>
            <person name="Nolan M."/>
            <person name="Ohm R.A."/>
            <person name="Pangilinan J."/>
            <person name="Pereira M.F."/>
            <person name="Perotto S."/>
            <person name="Peter M."/>
            <person name="Pfister S."/>
            <person name="Riley R."/>
            <person name="Sitrit Y."/>
            <person name="Stielow J.B."/>
            <person name="Szollosi G."/>
            <person name="Zifcakova L."/>
            <person name="Stursova M."/>
            <person name="Spatafora J.W."/>
            <person name="Tedersoo L."/>
            <person name="Vaario L.M."/>
            <person name="Yamada A."/>
            <person name="Yan M."/>
            <person name="Wang P."/>
            <person name="Xu J."/>
            <person name="Bruns T."/>
            <person name="Baldrian P."/>
            <person name="Vilgalys R."/>
            <person name="Dunand C."/>
            <person name="Henrissat B."/>
            <person name="Grigoriev I.V."/>
            <person name="Hibbett D."/>
            <person name="Nagy L.G."/>
            <person name="Martin F.M."/>
        </authorList>
    </citation>
    <scope>NUCLEOTIDE SEQUENCE</scope>
    <source>
        <strain evidence="2">UP504</strain>
    </source>
</reference>
<dbReference type="Pfam" id="PF12937">
    <property type="entry name" value="F-box-like"/>
    <property type="match status" value="1"/>
</dbReference>